<dbReference type="PRINTS" id="PR00598">
    <property type="entry name" value="HTHMARR"/>
</dbReference>
<dbReference type="OrthoDB" id="4463574at2"/>
<organism evidence="2 3">
    <name type="scientific">Actinocrispum wychmicini</name>
    <dbReference type="NCBI Taxonomy" id="1213861"/>
    <lineage>
        <taxon>Bacteria</taxon>
        <taxon>Bacillati</taxon>
        <taxon>Actinomycetota</taxon>
        <taxon>Actinomycetes</taxon>
        <taxon>Pseudonocardiales</taxon>
        <taxon>Pseudonocardiaceae</taxon>
        <taxon>Actinocrispum</taxon>
    </lineage>
</organism>
<name>A0A4R2J698_9PSEU</name>
<dbReference type="PROSITE" id="PS50995">
    <property type="entry name" value="HTH_MARR_2"/>
    <property type="match status" value="1"/>
</dbReference>
<dbReference type="Gene3D" id="1.10.10.10">
    <property type="entry name" value="Winged helix-like DNA-binding domain superfamily/Winged helix DNA-binding domain"/>
    <property type="match status" value="1"/>
</dbReference>
<keyword evidence="3" id="KW-1185">Reference proteome</keyword>
<comment type="caution">
    <text evidence="2">The sequence shown here is derived from an EMBL/GenBank/DDBJ whole genome shotgun (WGS) entry which is preliminary data.</text>
</comment>
<reference evidence="2 3" key="1">
    <citation type="submission" date="2019-03" db="EMBL/GenBank/DDBJ databases">
        <title>Genomic Encyclopedia of Type Strains, Phase IV (KMG-IV): sequencing the most valuable type-strain genomes for metagenomic binning, comparative biology and taxonomic classification.</title>
        <authorList>
            <person name="Goeker M."/>
        </authorList>
    </citation>
    <scope>NUCLEOTIDE SEQUENCE [LARGE SCALE GENOMIC DNA]</scope>
    <source>
        <strain evidence="2 3">DSM 45934</strain>
    </source>
</reference>
<dbReference type="InterPro" id="IPR039422">
    <property type="entry name" value="MarR/SlyA-like"/>
</dbReference>
<accession>A0A4R2J698</accession>
<dbReference type="EMBL" id="SLWS01000013">
    <property type="protein sequence ID" value="TCO50685.1"/>
    <property type="molecule type" value="Genomic_DNA"/>
</dbReference>
<dbReference type="Pfam" id="PF12802">
    <property type="entry name" value="MarR_2"/>
    <property type="match status" value="1"/>
</dbReference>
<dbReference type="InterPro" id="IPR036388">
    <property type="entry name" value="WH-like_DNA-bd_sf"/>
</dbReference>
<dbReference type="PANTHER" id="PTHR33164">
    <property type="entry name" value="TRANSCRIPTIONAL REGULATOR, MARR FAMILY"/>
    <property type="match status" value="1"/>
</dbReference>
<dbReference type="Proteomes" id="UP000295680">
    <property type="component" value="Unassembled WGS sequence"/>
</dbReference>
<dbReference type="GO" id="GO:0003700">
    <property type="term" value="F:DNA-binding transcription factor activity"/>
    <property type="evidence" value="ECO:0007669"/>
    <property type="project" value="InterPro"/>
</dbReference>
<dbReference type="GO" id="GO:0006950">
    <property type="term" value="P:response to stress"/>
    <property type="evidence" value="ECO:0007669"/>
    <property type="project" value="TreeGrafter"/>
</dbReference>
<gene>
    <name evidence="2" type="ORF">EV192_11362</name>
</gene>
<protein>
    <submittedName>
        <fullName evidence="2">MarR family protein</fullName>
    </submittedName>
</protein>
<dbReference type="InterPro" id="IPR036390">
    <property type="entry name" value="WH_DNA-bd_sf"/>
</dbReference>
<proteinExistence type="predicted"/>
<dbReference type="InterPro" id="IPR000835">
    <property type="entry name" value="HTH_MarR-typ"/>
</dbReference>
<dbReference type="PANTHER" id="PTHR33164:SF43">
    <property type="entry name" value="HTH-TYPE TRANSCRIPTIONAL REPRESSOR YETL"/>
    <property type="match status" value="1"/>
</dbReference>
<evidence type="ECO:0000313" key="3">
    <source>
        <dbReference type="Proteomes" id="UP000295680"/>
    </source>
</evidence>
<evidence type="ECO:0000313" key="2">
    <source>
        <dbReference type="EMBL" id="TCO50685.1"/>
    </source>
</evidence>
<feature type="domain" description="HTH marR-type" evidence="1">
    <location>
        <begin position="1"/>
        <end position="86"/>
    </location>
</feature>
<sequence length="96" mass="10671">MSQLDLARVLGVDPSVLVSILNELEDRDLATRRREPADRRRHVVELTEGGRAEIDQVVGGFERDLFAALDEADQAQLEDLLRKVAATHDSGDCTED</sequence>
<dbReference type="SMART" id="SM00347">
    <property type="entry name" value="HTH_MARR"/>
    <property type="match status" value="1"/>
</dbReference>
<dbReference type="SUPFAM" id="SSF46785">
    <property type="entry name" value="Winged helix' DNA-binding domain"/>
    <property type="match status" value="1"/>
</dbReference>
<evidence type="ECO:0000259" key="1">
    <source>
        <dbReference type="PROSITE" id="PS50995"/>
    </source>
</evidence>
<dbReference type="AlphaFoldDB" id="A0A4R2J698"/>